<evidence type="ECO:0000256" key="12">
    <source>
        <dbReference type="RuleBase" id="RU003985"/>
    </source>
</evidence>
<evidence type="ECO:0000256" key="2">
    <source>
        <dbReference type="ARBA" id="ARBA00004962"/>
    </source>
</evidence>
<dbReference type="InterPro" id="IPR005856">
    <property type="entry name" value="Cys_synth"/>
</dbReference>
<dbReference type="EMBL" id="LAVO01000006">
    <property type="protein sequence ID" value="KOS11040.1"/>
    <property type="molecule type" value="Genomic_DNA"/>
</dbReference>
<evidence type="ECO:0000259" key="13">
    <source>
        <dbReference type="Pfam" id="PF00291"/>
    </source>
</evidence>
<name>A0A0M8MP76_9MICO</name>
<reference evidence="14" key="1">
    <citation type="submission" date="2015-04" db="EMBL/GenBank/DDBJ databases">
        <title>Complete genome sequence of Microbacterium chocolatum SIT 101, a bacterium enantioselectively hydrolyzing mesomeric diesters.</title>
        <authorList>
            <person name="Li X."/>
            <person name="Xu Y."/>
        </authorList>
    </citation>
    <scope>NUCLEOTIDE SEQUENCE [LARGE SCALE GENOMIC DNA]</scope>
    <source>
        <strain evidence="14">SIT 101</strain>
    </source>
</reference>
<evidence type="ECO:0000256" key="7">
    <source>
        <dbReference type="ARBA" id="ARBA00023192"/>
    </source>
</evidence>
<dbReference type="InterPro" id="IPR036052">
    <property type="entry name" value="TrpB-like_PALP_sf"/>
</dbReference>
<keyword evidence="6 10" id="KW-0663">Pyridoxal phosphate</keyword>
<evidence type="ECO:0000256" key="5">
    <source>
        <dbReference type="ARBA" id="ARBA00022679"/>
    </source>
</evidence>
<dbReference type="FunFam" id="3.40.50.1100:FF:000067">
    <property type="entry name" value="Cysteine synthase"/>
    <property type="match status" value="1"/>
</dbReference>
<feature type="binding site" evidence="10">
    <location>
        <begin position="189"/>
        <end position="193"/>
    </location>
    <ligand>
        <name>pyridoxal 5'-phosphate</name>
        <dbReference type="ChEBI" id="CHEBI:597326"/>
    </ligand>
</feature>
<comment type="cofactor">
    <cofactor evidence="1 10 12">
        <name>pyridoxal 5'-phosphate</name>
        <dbReference type="ChEBI" id="CHEBI:597326"/>
    </cofactor>
</comment>
<evidence type="ECO:0000313" key="14">
    <source>
        <dbReference type="EMBL" id="KOS11040.1"/>
    </source>
</evidence>
<evidence type="ECO:0000256" key="10">
    <source>
        <dbReference type="PIRSR" id="PIRSR605856-50"/>
    </source>
</evidence>
<proteinExistence type="inferred from homology"/>
<dbReference type="OrthoDB" id="9805733at2"/>
<dbReference type="NCBIfam" id="TIGR01136">
    <property type="entry name" value="cysKM"/>
    <property type="match status" value="1"/>
</dbReference>
<dbReference type="SUPFAM" id="SSF53686">
    <property type="entry name" value="Tryptophan synthase beta subunit-like PLP-dependent enzymes"/>
    <property type="match status" value="1"/>
</dbReference>
<accession>A0A0M8MP76</accession>
<evidence type="ECO:0000313" key="15">
    <source>
        <dbReference type="Proteomes" id="UP000037737"/>
    </source>
</evidence>
<feature type="domain" description="Tryptophan synthase beta chain-like PALP" evidence="13">
    <location>
        <begin position="18"/>
        <end position="305"/>
    </location>
</feature>
<dbReference type="Gene3D" id="3.40.50.1100">
    <property type="match status" value="2"/>
</dbReference>
<evidence type="ECO:0000256" key="3">
    <source>
        <dbReference type="ARBA" id="ARBA00007103"/>
    </source>
</evidence>
<evidence type="ECO:0000256" key="11">
    <source>
        <dbReference type="PIRSR" id="PIRSR605856-51"/>
    </source>
</evidence>
<dbReference type="GO" id="GO:0005737">
    <property type="term" value="C:cytoplasm"/>
    <property type="evidence" value="ECO:0007669"/>
    <property type="project" value="UniProtKB-ARBA"/>
</dbReference>
<keyword evidence="15" id="KW-1185">Reference proteome</keyword>
<evidence type="ECO:0000256" key="1">
    <source>
        <dbReference type="ARBA" id="ARBA00001933"/>
    </source>
</evidence>
<dbReference type="CDD" id="cd01561">
    <property type="entry name" value="CBS_like"/>
    <property type="match status" value="1"/>
</dbReference>
<evidence type="ECO:0000256" key="6">
    <source>
        <dbReference type="ARBA" id="ARBA00022898"/>
    </source>
</evidence>
<comment type="caution">
    <text evidence="14">The sequence shown here is derived from an EMBL/GenBank/DDBJ whole genome shotgun (WGS) entry which is preliminary data.</text>
</comment>
<dbReference type="EC" id="2.5.1.47" evidence="12"/>
<dbReference type="NCBIfam" id="TIGR01139">
    <property type="entry name" value="cysK"/>
    <property type="match status" value="1"/>
</dbReference>
<comment type="pathway">
    <text evidence="2">Amino-acid biosynthesis; L-cysteine biosynthesis; L-cysteine from L-serine: step 2/2.</text>
</comment>
<dbReference type="GO" id="GO:0006535">
    <property type="term" value="P:cysteine biosynthetic process from serine"/>
    <property type="evidence" value="ECO:0007669"/>
    <property type="project" value="UniProtKB-UniRule"/>
</dbReference>
<keyword evidence="4 12" id="KW-0028">Amino-acid biosynthesis</keyword>
<dbReference type="PROSITE" id="PS00901">
    <property type="entry name" value="CYS_SYNTHASE"/>
    <property type="match status" value="1"/>
</dbReference>
<organism evidence="14 15">
    <name type="scientific">Microbacterium aurantiacum</name>
    <dbReference type="NCBI Taxonomy" id="162393"/>
    <lineage>
        <taxon>Bacteria</taxon>
        <taxon>Bacillati</taxon>
        <taxon>Actinomycetota</taxon>
        <taxon>Actinomycetes</taxon>
        <taxon>Micrococcales</taxon>
        <taxon>Microbacteriaceae</taxon>
        <taxon>Microbacterium</taxon>
    </lineage>
</organism>
<comment type="function">
    <text evidence="9">Catalyzes the conversion of O-acetylserine (OAS) to cysteine through the elimination of acetate and addition of hydrogen sulfide.</text>
</comment>
<keyword evidence="5 12" id="KW-0808">Transferase</keyword>
<evidence type="ECO:0000256" key="4">
    <source>
        <dbReference type="ARBA" id="ARBA00022605"/>
    </source>
</evidence>
<dbReference type="InterPro" id="IPR050214">
    <property type="entry name" value="Cys_Synth/Cystath_Beta-Synth"/>
</dbReference>
<dbReference type="InterPro" id="IPR005859">
    <property type="entry name" value="CysK"/>
</dbReference>
<keyword evidence="7 12" id="KW-0198">Cysteine biosynthesis</keyword>
<feature type="binding site" evidence="10">
    <location>
        <position position="277"/>
    </location>
    <ligand>
        <name>pyridoxal 5'-phosphate</name>
        <dbReference type="ChEBI" id="CHEBI:597326"/>
    </ligand>
</feature>
<sequence>MTAPAAPVDTPPRIHDDITTAFGGTPLVRLNRLTEGLDAEVVTKLEFYNPGRSVKCRLGIALLDAAEASGELRPGGTVVESTSGNTGIALALAGAARGYRVILTMPASMSKERRTLLKAYGAELVLTNPHKGMTEAVETARRIVAETPGAILARQFESPANPEIHRRTTAEEIWRDTDGRVDWFVAGSGTGGTLTGVGQALKERSPALKVVAVEPADSPMLSEGRAGGHRIQGIGPNFVPEVLDRSVIDEVMTVGFDEAIDVARALGTREGILAGMSAGAAVWAALQIAARPEARGSRIVVIVPDSGERYLSTALYAHLREPAESA</sequence>
<feature type="binding site" evidence="10">
    <location>
        <position position="85"/>
    </location>
    <ligand>
        <name>pyridoxal 5'-phosphate</name>
        <dbReference type="ChEBI" id="CHEBI:597326"/>
    </ligand>
</feature>
<protein>
    <recommendedName>
        <fullName evidence="12">Cysteine synthase</fullName>
        <ecNumber evidence="12">2.5.1.47</ecNumber>
    </recommendedName>
</protein>
<dbReference type="InterPro" id="IPR001926">
    <property type="entry name" value="TrpB-like_PALP"/>
</dbReference>
<gene>
    <name evidence="14" type="ORF">XI38_07135</name>
</gene>
<dbReference type="KEGG" id="mcw:A8L33_08030"/>
<feature type="modified residue" description="N6-(pyridoxal phosphate)lysine" evidence="11">
    <location>
        <position position="55"/>
    </location>
</feature>
<evidence type="ECO:0000256" key="9">
    <source>
        <dbReference type="ARBA" id="ARBA00053442"/>
    </source>
</evidence>
<dbReference type="GO" id="GO:0004124">
    <property type="term" value="F:cysteine synthase activity"/>
    <property type="evidence" value="ECO:0007669"/>
    <property type="project" value="UniProtKB-UniRule"/>
</dbReference>
<dbReference type="AlphaFoldDB" id="A0A0M8MP76"/>
<dbReference type="Proteomes" id="UP000037737">
    <property type="component" value="Unassembled WGS sequence"/>
</dbReference>
<comment type="catalytic activity">
    <reaction evidence="8 12">
        <text>O-acetyl-L-serine + hydrogen sulfide = L-cysteine + acetate</text>
        <dbReference type="Rhea" id="RHEA:14829"/>
        <dbReference type="ChEBI" id="CHEBI:29919"/>
        <dbReference type="ChEBI" id="CHEBI:30089"/>
        <dbReference type="ChEBI" id="CHEBI:35235"/>
        <dbReference type="ChEBI" id="CHEBI:58340"/>
        <dbReference type="EC" id="2.5.1.47"/>
    </reaction>
</comment>
<dbReference type="PATRIC" id="fig|84292.3.peg.1456"/>
<dbReference type="PANTHER" id="PTHR10314">
    <property type="entry name" value="CYSTATHIONINE BETA-SYNTHASE"/>
    <property type="match status" value="1"/>
</dbReference>
<evidence type="ECO:0000256" key="8">
    <source>
        <dbReference type="ARBA" id="ARBA00047931"/>
    </source>
</evidence>
<dbReference type="InterPro" id="IPR001216">
    <property type="entry name" value="P-phosphate_BS"/>
</dbReference>
<dbReference type="Pfam" id="PF00291">
    <property type="entry name" value="PALP"/>
    <property type="match status" value="1"/>
</dbReference>
<comment type="similarity">
    <text evidence="3 12">Belongs to the cysteine synthase/cystathionine beta-synthase family.</text>
</comment>